<comment type="subcellular location">
    <subcellularLocation>
        <location evidence="1 7">Cell membrane</location>
        <topology evidence="1 7">Multi-pass membrane protein</topology>
    </subcellularLocation>
</comment>
<sequence length="265" mass="28568">MAEYKIHNRMTHWQKTYPAWISFAAIAFLLAVWEIICSTGLISSLFLPAPSAILTALGKLITSGEISRSLTASLYRILLGFALGSIIGLLVGLVTGTSALMDRIGTPIVNALYPIPKIALLPLFILWLGIGELSKVTIIALGVFFPVAMNTYSGVKNVDTLLIKVAVSFNASWWLTMKSVVLPSALPVIFAGLRLAAGTSLLLLVAAEMIAAQEGIGALILHYGDLMITDRLMAGVIVLSLLGLIFNLGLQWLEHKIVPWKTQSK</sequence>
<dbReference type="FunFam" id="1.10.3720.10:FF:000003">
    <property type="entry name" value="Aliphatic sulfonate ABC transporter permease"/>
    <property type="match status" value="1"/>
</dbReference>
<dbReference type="EMBL" id="WNBM01000001">
    <property type="protein sequence ID" value="MTT74763.1"/>
    <property type="molecule type" value="Genomic_DNA"/>
</dbReference>
<dbReference type="Proteomes" id="UP000484547">
    <property type="component" value="Unassembled WGS sequence"/>
</dbReference>
<dbReference type="Gene3D" id="1.10.3720.10">
    <property type="entry name" value="MetI-like"/>
    <property type="match status" value="1"/>
</dbReference>
<evidence type="ECO:0000256" key="7">
    <source>
        <dbReference type="RuleBase" id="RU363032"/>
    </source>
</evidence>
<evidence type="ECO:0000313" key="11">
    <source>
        <dbReference type="Proteomes" id="UP000443070"/>
    </source>
</evidence>
<keyword evidence="2 7" id="KW-0813">Transport</keyword>
<evidence type="ECO:0000313" key="9">
    <source>
        <dbReference type="EMBL" id="MTT74763.1"/>
    </source>
</evidence>
<evidence type="ECO:0000256" key="6">
    <source>
        <dbReference type="ARBA" id="ARBA00023136"/>
    </source>
</evidence>
<keyword evidence="5 7" id="KW-1133">Transmembrane helix</keyword>
<accession>A0A3G9HC68</accession>
<feature type="transmembrane region" description="Helical" evidence="7">
    <location>
        <begin position="232"/>
        <end position="253"/>
    </location>
</feature>
<dbReference type="CDD" id="cd06261">
    <property type="entry name" value="TM_PBP2"/>
    <property type="match status" value="1"/>
</dbReference>
<dbReference type="GeneID" id="49406678"/>
<feature type="transmembrane region" description="Helical" evidence="7">
    <location>
        <begin position="111"/>
        <end position="129"/>
    </location>
</feature>
<dbReference type="AlphaFoldDB" id="A0A3G9HC68"/>
<keyword evidence="3" id="KW-1003">Cell membrane</keyword>
<protein>
    <submittedName>
        <fullName evidence="9">ABC transporter permease subunit</fullName>
    </submittedName>
</protein>
<evidence type="ECO:0000313" key="10">
    <source>
        <dbReference type="EMBL" id="MTU02894.1"/>
    </source>
</evidence>
<dbReference type="OrthoDB" id="9804353at2"/>
<feature type="transmembrane region" description="Helical" evidence="7">
    <location>
        <begin position="173"/>
        <end position="193"/>
    </location>
</feature>
<dbReference type="SUPFAM" id="SSF161098">
    <property type="entry name" value="MetI-like"/>
    <property type="match status" value="1"/>
</dbReference>
<dbReference type="Pfam" id="PF00528">
    <property type="entry name" value="BPD_transp_1"/>
    <property type="match status" value="1"/>
</dbReference>
<dbReference type="InterPro" id="IPR035906">
    <property type="entry name" value="MetI-like_sf"/>
</dbReference>
<proteinExistence type="inferred from homology"/>
<keyword evidence="11" id="KW-1185">Reference proteome</keyword>
<evidence type="ECO:0000313" key="12">
    <source>
        <dbReference type="Proteomes" id="UP000484547"/>
    </source>
</evidence>
<keyword evidence="4 7" id="KW-0812">Transmembrane</keyword>
<evidence type="ECO:0000259" key="8">
    <source>
        <dbReference type="PROSITE" id="PS50928"/>
    </source>
</evidence>
<name>A0A3G9HC68_9FIRM</name>
<feature type="transmembrane region" description="Helical" evidence="7">
    <location>
        <begin position="136"/>
        <end position="153"/>
    </location>
</feature>
<dbReference type="GO" id="GO:0005886">
    <property type="term" value="C:plasma membrane"/>
    <property type="evidence" value="ECO:0007669"/>
    <property type="project" value="UniProtKB-SubCell"/>
</dbReference>
<comment type="similarity">
    <text evidence="7">Belongs to the binding-protein-dependent transport system permease family.</text>
</comment>
<evidence type="ECO:0000256" key="2">
    <source>
        <dbReference type="ARBA" id="ARBA00022448"/>
    </source>
</evidence>
<feature type="transmembrane region" description="Helical" evidence="7">
    <location>
        <begin position="17"/>
        <end position="36"/>
    </location>
</feature>
<dbReference type="Proteomes" id="UP000443070">
    <property type="component" value="Unassembled WGS sequence"/>
</dbReference>
<evidence type="ECO:0000256" key="4">
    <source>
        <dbReference type="ARBA" id="ARBA00022692"/>
    </source>
</evidence>
<evidence type="ECO:0000256" key="3">
    <source>
        <dbReference type="ARBA" id="ARBA00022475"/>
    </source>
</evidence>
<dbReference type="PROSITE" id="PS50928">
    <property type="entry name" value="ABC_TM1"/>
    <property type="match status" value="1"/>
</dbReference>
<dbReference type="GO" id="GO:0042918">
    <property type="term" value="P:alkanesulfonate transmembrane transport"/>
    <property type="evidence" value="ECO:0007669"/>
    <property type="project" value="UniProtKB-ARBA"/>
</dbReference>
<dbReference type="PANTHER" id="PTHR30151">
    <property type="entry name" value="ALKANE SULFONATE ABC TRANSPORTER-RELATED, MEMBRANE SUBUNIT"/>
    <property type="match status" value="1"/>
</dbReference>
<dbReference type="EMBL" id="WNBW01000001">
    <property type="protein sequence ID" value="MTU02894.1"/>
    <property type="molecule type" value="Genomic_DNA"/>
</dbReference>
<evidence type="ECO:0000256" key="5">
    <source>
        <dbReference type="ARBA" id="ARBA00022989"/>
    </source>
</evidence>
<feature type="transmembrane region" description="Helical" evidence="7">
    <location>
        <begin position="74"/>
        <end position="99"/>
    </location>
</feature>
<dbReference type="PANTHER" id="PTHR30151:SF38">
    <property type="entry name" value="ALIPHATIC SULFONATES TRANSPORT PERMEASE PROTEIN SSUC-RELATED"/>
    <property type="match status" value="1"/>
</dbReference>
<dbReference type="RefSeq" id="WP_113077276.1">
    <property type="nucleotide sequence ID" value="NZ_AP019004.1"/>
</dbReference>
<organism evidence="9 12">
    <name type="scientific">Phascolarctobacterium faecium</name>
    <dbReference type="NCBI Taxonomy" id="33025"/>
    <lineage>
        <taxon>Bacteria</taxon>
        <taxon>Bacillati</taxon>
        <taxon>Bacillota</taxon>
        <taxon>Negativicutes</taxon>
        <taxon>Acidaminococcales</taxon>
        <taxon>Acidaminococcaceae</taxon>
        <taxon>Phascolarctobacterium</taxon>
    </lineage>
</organism>
<feature type="domain" description="ABC transmembrane type-1" evidence="8">
    <location>
        <begin position="70"/>
        <end position="250"/>
    </location>
</feature>
<comment type="caution">
    <text evidence="9">The sequence shown here is derived from an EMBL/GenBank/DDBJ whole genome shotgun (WGS) entry which is preliminary data.</text>
</comment>
<dbReference type="InterPro" id="IPR000515">
    <property type="entry name" value="MetI-like"/>
</dbReference>
<gene>
    <name evidence="9" type="ORF">GMD11_00570</name>
    <name evidence="10" type="ORF">GMD18_00565</name>
</gene>
<evidence type="ECO:0000256" key="1">
    <source>
        <dbReference type="ARBA" id="ARBA00004651"/>
    </source>
</evidence>
<keyword evidence="6 7" id="KW-0472">Membrane</keyword>
<reference evidence="11 12" key="1">
    <citation type="journal article" date="2019" name="Nat. Med.">
        <title>A library of human gut bacterial isolates paired with longitudinal multiomics data enables mechanistic microbiome research.</title>
        <authorList>
            <person name="Poyet M."/>
            <person name="Groussin M."/>
            <person name="Gibbons S.M."/>
            <person name="Avila-Pacheco J."/>
            <person name="Jiang X."/>
            <person name="Kearney S.M."/>
            <person name="Perrotta A.R."/>
            <person name="Berdy B."/>
            <person name="Zhao S."/>
            <person name="Lieberman T.D."/>
            <person name="Swanson P.K."/>
            <person name="Smith M."/>
            <person name="Roesemann S."/>
            <person name="Alexander J.E."/>
            <person name="Rich S.A."/>
            <person name="Livny J."/>
            <person name="Vlamakis H."/>
            <person name="Clish C."/>
            <person name="Bullock K."/>
            <person name="Deik A."/>
            <person name="Scott J."/>
            <person name="Pierce K.A."/>
            <person name="Xavier R.J."/>
            <person name="Alm E.J."/>
        </authorList>
    </citation>
    <scope>NUCLEOTIDE SEQUENCE [LARGE SCALE GENOMIC DNA]</scope>
    <source>
        <strain evidence="9 12">BIOML-A13</strain>
        <strain evidence="10 11">BIOML-A3</strain>
    </source>
</reference>